<keyword evidence="2" id="KW-1185">Reference proteome</keyword>
<organism evidence="1 2">
    <name type="scientific">Celeribacter marinus</name>
    <dbReference type="NCBI Taxonomy" id="1397108"/>
    <lineage>
        <taxon>Bacteria</taxon>
        <taxon>Pseudomonadati</taxon>
        <taxon>Pseudomonadota</taxon>
        <taxon>Alphaproteobacteria</taxon>
        <taxon>Rhodobacterales</taxon>
        <taxon>Roseobacteraceae</taxon>
        <taxon>Celeribacter</taxon>
    </lineage>
</organism>
<proteinExistence type="predicted"/>
<dbReference type="Gene3D" id="3.30.160.880">
    <property type="entry name" value="Cell division protein ZapA protomer, N-terminal domain"/>
    <property type="match status" value="1"/>
</dbReference>
<dbReference type="Pfam" id="PF05164">
    <property type="entry name" value="ZapA"/>
    <property type="match status" value="1"/>
</dbReference>
<dbReference type="InterPro" id="IPR007838">
    <property type="entry name" value="Cell_div_ZapA-like"/>
</dbReference>
<gene>
    <name evidence="1" type="ORF">IMCC12053_753</name>
</gene>
<dbReference type="RefSeq" id="WP_062215842.1">
    <property type="nucleotide sequence ID" value="NZ_CP012023.1"/>
</dbReference>
<dbReference type="KEGG" id="cmar:IMCC12053_753"/>
<dbReference type="OrthoDB" id="9797575at2"/>
<dbReference type="InterPro" id="IPR042233">
    <property type="entry name" value="Cell_div_ZapA_N"/>
</dbReference>
<dbReference type="EMBL" id="CP012023">
    <property type="protein sequence ID" value="ALI54701.1"/>
    <property type="molecule type" value="Genomic_DNA"/>
</dbReference>
<dbReference type="SUPFAM" id="SSF102829">
    <property type="entry name" value="Cell division protein ZapA-like"/>
    <property type="match status" value="1"/>
</dbReference>
<dbReference type="PATRIC" id="fig|1397108.4.peg.780"/>
<name>A0A0N7HIA8_9RHOB</name>
<dbReference type="AlphaFoldDB" id="A0A0N7HIA8"/>
<evidence type="ECO:0000313" key="1">
    <source>
        <dbReference type="EMBL" id="ALI54701.1"/>
    </source>
</evidence>
<dbReference type="STRING" id="1397108.IMCC12053_753"/>
<sequence>MPDVSVNIGGRTYEVACQEGEEHFLKSAASLLETEAAVLSSQIGRMPEARMLLMSGLMLADKTAGMDEKLRSLEAKLGAQEALIEEMRSQPKPEPERIEVPVVPQGVRDSLAELAARSEAMAGELEDRLGLSAQS</sequence>
<protein>
    <submittedName>
        <fullName evidence="1">Uncharacterized protein</fullName>
    </submittedName>
</protein>
<dbReference type="Proteomes" id="UP000064920">
    <property type="component" value="Chromosome"/>
</dbReference>
<dbReference type="InterPro" id="IPR036192">
    <property type="entry name" value="Cell_div_ZapA-like_sf"/>
</dbReference>
<accession>A0A0N7HIA8</accession>
<evidence type="ECO:0000313" key="2">
    <source>
        <dbReference type="Proteomes" id="UP000064920"/>
    </source>
</evidence>
<reference evidence="1 2" key="1">
    <citation type="submission" date="2015-05" db="EMBL/GenBank/DDBJ databases">
        <authorList>
            <person name="Wang D.B."/>
            <person name="Wang M."/>
        </authorList>
    </citation>
    <scope>NUCLEOTIDE SEQUENCE [LARGE SCALE GENOMIC DNA]</scope>
    <source>
        <strain evidence="1 2">IMCC 12053</strain>
    </source>
</reference>